<organism evidence="4 5">
    <name type="scientific">Aphanocapsa feldmannii 277cV</name>
    <dbReference type="NCBI Taxonomy" id="2507553"/>
    <lineage>
        <taxon>Bacteria</taxon>
        <taxon>Bacillati</taxon>
        <taxon>Cyanobacteriota</taxon>
        <taxon>Cyanophyceae</taxon>
        <taxon>Oscillatoriophycideae</taxon>
        <taxon>Chroococcales</taxon>
        <taxon>Microcystaceae</taxon>
        <taxon>Aphanocapsa</taxon>
    </lineage>
</organism>
<dbReference type="PROSITE" id="PS51450">
    <property type="entry name" value="LRR"/>
    <property type="match status" value="1"/>
</dbReference>
<proteinExistence type="predicted"/>
<evidence type="ECO:0000313" key="5">
    <source>
        <dbReference type="Proteomes" id="UP000317990"/>
    </source>
</evidence>
<dbReference type="EMBL" id="SRMO01000067">
    <property type="protein sequence ID" value="TGG92121.1"/>
    <property type="molecule type" value="Genomic_DNA"/>
</dbReference>
<dbReference type="PANTHER" id="PTHR24373">
    <property type="entry name" value="SLIT RELATED LEUCINE-RICH REPEAT NEURONAL PROTEIN"/>
    <property type="match status" value="1"/>
</dbReference>
<keyword evidence="3" id="KW-0677">Repeat</keyword>
<dbReference type="GO" id="GO:0031012">
    <property type="term" value="C:extracellular matrix"/>
    <property type="evidence" value="ECO:0007669"/>
    <property type="project" value="TreeGrafter"/>
</dbReference>
<keyword evidence="2" id="KW-0732">Signal</keyword>
<name>A0A524RMV2_9CHRO</name>
<dbReference type="InterPro" id="IPR003591">
    <property type="entry name" value="Leu-rich_rpt_typical-subtyp"/>
</dbReference>
<sequence length="125" mass="13772">MSNSNAPTSTSSFSWTRHINFSRQTFKAWASSLAWATPTLAALFILSPSAHSQIQNICERLDALSSNRKICNLSSKGITSLSSGDFDGLSNLKQLWLNKNDLSSLPEDIFAGLSNLRVLYLNEMT</sequence>
<comment type="caution">
    <text evidence="4">The sequence shown here is derived from an EMBL/GenBank/DDBJ whole genome shotgun (WGS) entry which is preliminary data.</text>
</comment>
<dbReference type="PANTHER" id="PTHR24373:SF370">
    <property type="entry name" value="FISH-LIPS, ISOFORM E"/>
    <property type="match status" value="1"/>
</dbReference>
<dbReference type="SMART" id="SM00369">
    <property type="entry name" value="LRR_TYP"/>
    <property type="match status" value="1"/>
</dbReference>
<evidence type="ECO:0000256" key="2">
    <source>
        <dbReference type="ARBA" id="ARBA00022729"/>
    </source>
</evidence>
<dbReference type="InterPro" id="IPR032675">
    <property type="entry name" value="LRR_dom_sf"/>
</dbReference>
<dbReference type="GO" id="GO:0005615">
    <property type="term" value="C:extracellular space"/>
    <property type="evidence" value="ECO:0007669"/>
    <property type="project" value="TreeGrafter"/>
</dbReference>
<keyword evidence="1" id="KW-0433">Leucine-rich repeat</keyword>
<dbReference type="Gene3D" id="3.80.10.10">
    <property type="entry name" value="Ribonuclease Inhibitor"/>
    <property type="match status" value="1"/>
</dbReference>
<evidence type="ECO:0000313" key="4">
    <source>
        <dbReference type="EMBL" id="TGG92121.1"/>
    </source>
</evidence>
<dbReference type="Proteomes" id="UP000317990">
    <property type="component" value="Unassembled WGS sequence"/>
</dbReference>
<dbReference type="InterPro" id="IPR050328">
    <property type="entry name" value="Dev_Immune_Receptor"/>
</dbReference>
<reference evidence="4 5" key="1">
    <citation type="journal article" date="2019" name="mSystems">
        <title>Life at home and on the roam: Genomic adaptions reflect the dual lifestyle of an intracellular, facultative symbiont.</title>
        <authorList>
            <person name="Burgsdorf I."/>
        </authorList>
    </citation>
    <scope>NUCLEOTIDE SEQUENCE [LARGE SCALE GENOMIC DNA]</scope>
    <source>
        <strain evidence="4">277cV</strain>
    </source>
</reference>
<protein>
    <submittedName>
        <fullName evidence="4">Leucine-rich repeat domain-containing protein</fullName>
    </submittedName>
</protein>
<evidence type="ECO:0000256" key="3">
    <source>
        <dbReference type="ARBA" id="ARBA00022737"/>
    </source>
</evidence>
<dbReference type="InterPro" id="IPR001611">
    <property type="entry name" value="Leu-rich_rpt"/>
</dbReference>
<dbReference type="AlphaFoldDB" id="A0A524RMV2"/>
<gene>
    <name evidence="4" type="ORF">ERJ67_06755</name>
</gene>
<accession>A0A524RMV2</accession>
<evidence type="ECO:0000256" key="1">
    <source>
        <dbReference type="ARBA" id="ARBA00022614"/>
    </source>
</evidence>
<dbReference type="Pfam" id="PF13855">
    <property type="entry name" value="LRR_8"/>
    <property type="match status" value="1"/>
</dbReference>
<dbReference type="SUPFAM" id="SSF52058">
    <property type="entry name" value="L domain-like"/>
    <property type="match status" value="1"/>
</dbReference>